<evidence type="ECO:0000256" key="1">
    <source>
        <dbReference type="SAM" id="MobiDB-lite"/>
    </source>
</evidence>
<accession>A0A2P2PRK9</accession>
<proteinExistence type="predicted"/>
<protein>
    <submittedName>
        <fullName evidence="2">Uncharacterized protein</fullName>
    </submittedName>
</protein>
<feature type="region of interest" description="Disordered" evidence="1">
    <location>
        <begin position="159"/>
        <end position="184"/>
    </location>
</feature>
<sequence length="184" mass="20199">MPGVPIENPVFEFEQQREEDVFSSNTPNAVSLSQKPIENEIIHSKRVFSVRLGKFRSSNIGISEKGEGETSSSNMEARRCYSMGSYQYVVDDLNLQVALCPSRGATNAVSLNIGKGRSGQGGNSSIEGDIEGKKINIRSKGESFSVSKIWQWSKKGKFPSSSENHMGSSPFTVSFPWNDHTQGT</sequence>
<reference evidence="2" key="1">
    <citation type="submission" date="2018-02" db="EMBL/GenBank/DDBJ databases">
        <title>Rhizophora mucronata_Transcriptome.</title>
        <authorList>
            <person name="Meera S.P."/>
            <person name="Sreeshan A."/>
            <person name="Augustine A."/>
        </authorList>
    </citation>
    <scope>NUCLEOTIDE SEQUENCE</scope>
    <source>
        <tissue evidence="2">Leaf</tissue>
    </source>
</reference>
<organism evidence="2">
    <name type="scientific">Rhizophora mucronata</name>
    <name type="common">Asiatic mangrove</name>
    <dbReference type="NCBI Taxonomy" id="61149"/>
    <lineage>
        <taxon>Eukaryota</taxon>
        <taxon>Viridiplantae</taxon>
        <taxon>Streptophyta</taxon>
        <taxon>Embryophyta</taxon>
        <taxon>Tracheophyta</taxon>
        <taxon>Spermatophyta</taxon>
        <taxon>Magnoliopsida</taxon>
        <taxon>eudicotyledons</taxon>
        <taxon>Gunneridae</taxon>
        <taxon>Pentapetalae</taxon>
        <taxon>rosids</taxon>
        <taxon>fabids</taxon>
        <taxon>Malpighiales</taxon>
        <taxon>Rhizophoraceae</taxon>
        <taxon>Rhizophora</taxon>
    </lineage>
</organism>
<name>A0A2P2PRK9_RHIMU</name>
<dbReference type="AlphaFoldDB" id="A0A2P2PRK9"/>
<dbReference type="EMBL" id="GGEC01076878">
    <property type="protein sequence ID" value="MBX57362.1"/>
    <property type="molecule type" value="Transcribed_RNA"/>
</dbReference>
<evidence type="ECO:0000313" key="2">
    <source>
        <dbReference type="EMBL" id="MBX57362.1"/>
    </source>
</evidence>
<feature type="compositionally biased region" description="Polar residues" evidence="1">
    <location>
        <begin position="159"/>
        <end position="172"/>
    </location>
</feature>